<evidence type="ECO:0000313" key="1">
    <source>
        <dbReference type="EMBL" id="WUV50785.1"/>
    </source>
</evidence>
<name>A0ABZ1Z8M5_9NOCA</name>
<dbReference type="RefSeq" id="WP_327095446.1">
    <property type="nucleotide sequence ID" value="NZ_CP109149.1"/>
</dbReference>
<reference evidence="1" key="1">
    <citation type="submission" date="2022-10" db="EMBL/GenBank/DDBJ databases">
        <title>The complete genomes of actinobacterial strains from the NBC collection.</title>
        <authorList>
            <person name="Joergensen T.S."/>
            <person name="Alvarez Arevalo M."/>
            <person name="Sterndorff E.B."/>
            <person name="Faurdal D."/>
            <person name="Vuksanovic O."/>
            <person name="Mourched A.-S."/>
            <person name="Charusanti P."/>
            <person name="Shaw S."/>
            <person name="Blin K."/>
            <person name="Weber T."/>
        </authorList>
    </citation>
    <scope>NUCLEOTIDE SEQUENCE</scope>
    <source>
        <strain evidence="1">NBC_01482</strain>
    </source>
</reference>
<dbReference type="InterPro" id="IPR046036">
    <property type="entry name" value="DUF5994"/>
</dbReference>
<dbReference type="Pfam" id="PF19457">
    <property type="entry name" value="DUF5994"/>
    <property type="match status" value="1"/>
</dbReference>
<keyword evidence="2" id="KW-1185">Reference proteome</keyword>
<proteinExistence type="predicted"/>
<dbReference type="Proteomes" id="UP001432062">
    <property type="component" value="Chromosome"/>
</dbReference>
<protein>
    <submittedName>
        <fullName evidence="1">DUF5994 family protein</fullName>
    </submittedName>
</protein>
<evidence type="ECO:0000313" key="2">
    <source>
        <dbReference type="Proteomes" id="UP001432062"/>
    </source>
</evidence>
<gene>
    <name evidence="1" type="ORF">OG563_22845</name>
</gene>
<accession>A0ABZ1Z8M5</accession>
<sequence length="137" mass="14995">MTHQLTRIDSGRHPPNFRRLRQELEFATDATGSVDGVWRPRGNDLVAELPDLLTAVANRLGPIHRVIYHLGEWAAAPRKLACGGRMVRLDGYRHKDRHTLAVLGVSGAELTLVVVTPADTETIAAQQRWDSEGGAGA</sequence>
<dbReference type="EMBL" id="CP109441">
    <property type="protein sequence ID" value="WUV50785.1"/>
    <property type="molecule type" value="Genomic_DNA"/>
</dbReference>
<organism evidence="1 2">
    <name type="scientific">Nocardia vinacea</name>
    <dbReference type="NCBI Taxonomy" id="96468"/>
    <lineage>
        <taxon>Bacteria</taxon>
        <taxon>Bacillati</taxon>
        <taxon>Actinomycetota</taxon>
        <taxon>Actinomycetes</taxon>
        <taxon>Mycobacteriales</taxon>
        <taxon>Nocardiaceae</taxon>
        <taxon>Nocardia</taxon>
    </lineage>
</organism>